<evidence type="ECO:0000256" key="3">
    <source>
        <dbReference type="ARBA" id="ARBA00005167"/>
    </source>
</evidence>
<feature type="domain" description="N-acetyltransferase" evidence="14">
    <location>
        <begin position="1"/>
        <end position="144"/>
    </location>
</feature>
<keyword evidence="10" id="KW-0408">Iron</keyword>
<dbReference type="GO" id="GO:0016747">
    <property type="term" value="F:acyltransferase activity, transferring groups other than amino-acyl groups"/>
    <property type="evidence" value="ECO:0007669"/>
    <property type="project" value="InterPro"/>
</dbReference>
<dbReference type="GO" id="GO:0050113">
    <property type="term" value="F:inositol oxygenase activity"/>
    <property type="evidence" value="ECO:0007669"/>
    <property type="project" value="UniProtKB-EC"/>
</dbReference>
<dbReference type="UniPathway" id="UPA00111">
    <property type="reaction ID" value="UER00527"/>
</dbReference>
<dbReference type="SUPFAM" id="SSF55729">
    <property type="entry name" value="Acyl-CoA N-acyltransferases (Nat)"/>
    <property type="match status" value="1"/>
</dbReference>
<keyword evidence="11" id="KW-0009">Actin-binding</keyword>
<dbReference type="GO" id="GO:0005506">
    <property type="term" value="F:iron ion binding"/>
    <property type="evidence" value="ECO:0007669"/>
    <property type="project" value="InterPro"/>
</dbReference>
<accession>F0WSW9</accession>
<evidence type="ECO:0000256" key="7">
    <source>
        <dbReference type="ARBA" id="ARBA00022490"/>
    </source>
</evidence>
<evidence type="ECO:0000256" key="1">
    <source>
        <dbReference type="ARBA" id="ARBA00001962"/>
    </source>
</evidence>
<dbReference type="AlphaFoldDB" id="F0WSW9"/>
<proteinExistence type="inferred from homology"/>
<dbReference type="CDD" id="cd04301">
    <property type="entry name" value="NAT_SF"/>
    <property type="match status" value="1"/>
</dbReference>
<dbReference type="GO" id="GO:0019310">
    <property type="term" value="P:inositol catabolic process"/>
    <property type="evidence" value="ECO:0007669"/>
    <property type="project" value="InterPro"/>
</dbReference>
<dbReference type="PROSITE" id="PS51186">
    <property type="entry name" value="GNAT"/>
    <property type="match status" value="1"/>
</dbReference>
<gene>
    <name evidence="15" type="primary">AlNc14C241G9458</name>
    <name evidence="15" type="ORF">ALNC14_105970</name>
</gene>
<dbReference type="GO" id="GO:0030674">
    <property type="term" value="F:protein-macromolecule adaptor activity"/>
    <property type="evidence" value="ECO:0007669"/>
    <property type="project" value="InterPro"/>
</dbReference>
<dbReference type="Pfam" id="PF06268">
    <property type="entry name" value="Fascin"/>
    <property type="match status" value="1"/>
</dbReference>
<keyword evidence="9" id="KW-0560">Oxidoreductase</keyword>
<dbReference type="InterPro" id="IPR000182">
    <property type="entry name" value="GNAT_dom"/>
</dbReference>
<evidence type="ECO:0000256" key="13">
    <source>
        <dbReference type="ARBA" id="ARBA00048271"/>
    </source>
</evidence>
<dbReference type="CDD" id="cd00257">
    <property type="entry name" value="beta-trefoil_FSCN-like"/>
    <property type="match status" value="1"/>
</dbReference>
<dbReference type="Pfam" id="PF05153">
    <property type="entry name" value="MIOX"/>
    <property type="match status" value="1"/>
</dbReference>
<name>F0WSW9_9STRA</name>
<comment type="cofactor">
    <cofactor evidence="1">
        <name>Fe cation</name>
        <dbReference type="ChEBI" id="CHEBI:24875"/>
    </cofactor>
</comment>
<evidence type="ECO:0000256" key="9">
    <source>
        <dbReference type="ARBA" id="ARBA00023002"/>
    </source>
</evidence>
<comment type="pathway">
    <text evidence="3">Polyol metabolism; myo-inositol degradation into D-glucuronate; D-glucuronate from myo-inositol: step 1/1.</text>
</comment>
<dbReference type="Gene3D" id="3.40.630.30">
    <property type="match status" value="1"/>
</dbReference>
<comment type="catalytic activity">
    <reaction evidence="13">
        <text>myo-inositol + O2 = D-glucuronate + H2O + H(+)</text>
        <dbReference type="Rhea" id="RHEA:23696"/>
        <dbReference type="ChEBI" id="CHEBI:15377"/>
        <dbReference type="ChEBI" id="CHEBI:15378"/>
        <dbReference type="ChEBI" id="CHEBI:15379"/>
        <dbReference type="ChEBI" id="CHEBI:17268"/>
        <dbReference type="ChEBI" id="CHEBI:58720"/>
        <dbReference type="EC" id="1.13.99.1"/>
    </reaction>
</comment>
<dbReference type="InterPro" id="IPR022768">
    <property type="entry name" value="Fascin-like_dom"/>
</dbReference>
<evidence type="ECO:0000256" key="2">
    <source>
        <dbReference type="ARBA" id="ARBA00004496"/>
    </source>
</evidence>
<evidence type="ECO:0000256" key="10">
    <source>
        <dbReference type="ARBA" id="ARBA00023004"/>
    </source>
</evidence>
<keyword evidence="7" id="KW-0963">Cytoplasm</keyword>
<organism evidence="15">
    <name type="scientific">Albugo laibachii Nc14</name>
    <dbReference type="NCBI Taxonomy" id="890382"/>
    <lineage>
        <taxon>Eukaryota</taxon>
        <taxon>Sar</taxon>
        <taxon>Stramenopiles</taxon>
        <taxon>Oomycota</taxon>
        <taxon>Peronosporomycetes</taxon>
        <taxon>Albuginales</taxon>
        <taxon>Albuginaceae</taxon>
        <taxon>Albugo</taxon>
    </lineage>
</organism>
<dbReference type="InterPro" id="IPR008999">
    <property type="entry name" value="Actin-crosslinking"/>
</dbReference>
<evidence type="ECO:0000313" key="15">
    <source>
        <dbReference type="EMBL" id="CCA24453.1"/>
    </source>
</evidence>
<dbReference type="Gene3D" id="2.80.10.50">
    <property type="match status" value="1"/>
</dbReference>
<dbReference type="GO" id="GO:0005737">
    <property type="term" value="C:cytoplasm"/>
    <property type="evidence" value="ECO:0007669"/>
    <property type="project" value="UniProtKB-SubCell"/>
</dbReference>
<dbReference type="PANTHER" id="PTHR12588:SF0">
    <property type="entry name" value="INOSITOL OXYGENASE"/>
    <property type="match status" value="1"/>
</dbReference>
<comment type="subcellular location">
    <subcellularLocation>
        <location evidence="2">Cytoplasm</location>
    </subcellularLocation>
</comment>
<reference evidence="15" key="2">
    <citation type="submission" date="2011-02" db="EMBL/GenBank/DDBJ databases">
        <authorList>
            <person name="MacLean D."/>
        </authorList>
    </citation>
    <scope>NUCLEOTIDE SEQUENCE</scope>
</reference>
<dbReference type="EC" id="1.13.99.1" evidence="5"/>
<dbReference type="SUPFAM" id="SSF109604">
    <property type="entry name" value="HD-domain/PDEase-like"/>
    <property type="match status" value="1"/>
</dbReference>
<evidence type="ECO:0000256" key="11">
    <source>
        <dbReference type="ARBA" id="ARBA00023203"/>
    </source>
</evidence>
<evidence type="ECO:0000256" key="5">
    <source>
        <dbReference type="ARBA" id="ARBA00011919"/>
    </source>
</evidence>
<dbReference type="GO" id="GO:0051015">
    <property type="term" value="F:actin filament binding"/>
    <property type="evidence" value="ECO:0007669"/>
    <property type="project" value="InterPro"/>
</dbReference>
<evidence type="ECO:0000256" key="6">
    <source>
        <dbReference type="ARBA" id="ARBA00019269"/>
    </source>
</evidence>
<dbReference type="EMBL" id="FR824286">
    <property type="protein sequence ID" value="CCA24453.1"/>
    <property type="molecule type" value="Genomic_DNA"/>
</dbReference>
<dbReference type="HOGENOM" id="CLU_033605_0_0_1"/>
<dbReference type="InterPro" id="IPR007828">
    <property type="entry name" value="Inositol_oxygenase"/>
</dbReference>
<evidence type="ECO:0000259" key="14">
    <source>
        <dbReference type="PROSITE" id="PS51186"/>
    </source>
</evidence>
<dbReference type="InterPro" id="IPR016181">
    <property type="entry name" value="Acyl_CoA_acyltransferase"/>
</dbReference>
<comment type="similarity">
    <text evidence="4">Belongs to the myo-inositol oxygenase family.</text>
</comment>
<protein>
    <recommendedName>
        <fullName evidence="6">Inositol oxygenase</fullName>
        <ecNumber evidence="5">1.13.99.1</ecNumber>
    </recommendedName>
    <alternativeName>
        <fullName evidence="12">Myo-inositol oxygenase</fullName>
    </alternativeName>
</protein>
<keyword evidence="8" id="KW-0479">Metal-binding</keyword>
<reference evidence="15" key="1">
    <citation type="journal article" date="2011" name="PLoS Biol.">
        <title>Gene gain and loss during evolution of obligate parasitism in the white rust pathogen of Arabidopsis thaliana.</title>
        <authorList>
            <person name="Kemen E."/>
            <person name="Gardiner A."/>
            <person name="Schultz-Larsen T."/>
            <person name="Kemen A.C."/>
            <person name="Balmuth A.L."/>
            <person name="Robert-Seilaniantz A."/>
            <person name="Bailey K."/>
            <person name="Holub E."/>
            <person name="Studholme D.J."/>
            <person name="Maclean D."/>
            <person name="Jones J.D."/>
        </authorList>
    </citation>
    <scope>NUCLEOTIDE SEQUENCE</scope>
</reference>
<evidence type="ECO:0000256" key="8">
    <source>
        <dbReference type="ARBA" id="ARBA00022723"/>
    </source>
</evidence>
<evidence type="ECO:0000256" key="12">
    <source>
        <dbReference type="ARBA" id="ARBA00029668"/>
    </source>
</evidence>
<dbReference type="PANTHER" id="PTHR12588">
    <property type="entry name" value="MYOINOSITOL OXYGENASE"/>
    <property type="match status" value="1"/>
</dbReference>
<evidence type="ECO:0000256" key="4">
    <source>
        <dbReference type="ARBA" id="ARBA00005286"/>
    </source>
</evidence>
<dbReference type="SUPFAM" id="SSF50405">
    <property type="entry name" value="Actin-crosslinking proteins"/>
    <property type="match status" value="1"/>
</dbReference>
<sequence>MNLSSFTSLNASSNFFRSEFLSDKRTKELRQVLYTPTRRGCVAKIIFVIHGERQTAFLKSIYVEKEWRGRGLAHVLFLLCAMTICEEQMVRELHLEVEEDALRFGKLVQLYECWGFKQVENAKVDYIYNGMECYRKVPMSLALTEAWHSSYSLLSLREIRQKWFCMLILKSSDGLHLVATENGQVEMCQARSQECFWQTILDSDGKLFLRSVYGKFLCVEKSGRILADRSLNSTWETFEIVSSKDHEAVTNQVTTQMETDTCTEVRNQVALKNYHGGYLCVDGNNRNITCSLVPTMWSKNNSLELICEPFEADPNVQSIYSKHQTHKSVQAQIEAYNSRKGTQMSVSDAANTLLKLQQAQTPYQSWVFRYMVSLANMSREDGHPDWIQLVLFMRGFGLLFLNWTDKATESLKSISAKEWLLNASIGRMHVDTFAYPDSDTPEAQDQPSPVLNDEYLYQVLLKSGTTLPDEALEIVRYWSYQELDVAKCSSVRSKVHDHRELLSALPAYTSCIEERISNLQPSDFETSLSYYRDLSNKYLPLLHW</sequence>